<gene>
    <name evidence="3" type="ORF">BST37_08385</name>
    <name evidence="2" type="ORF">MNVI_07490</name>
</gene>
<dbReference type="InterPro" id="IPR001650">
    <property type="entry name" value="Helicase_C-like"/>
</dbReference>
<dbReference type="PROSITE" id="PS51194">
    <property type="entry name" value="HELICASE_CTER"/>
    <property type="match status" value="1"/>
</dbReference>
<dbReference type="PANTHER" id="PTHR33418">
    <property type="entry name" value="HELICASE-ASSOCIATED"/>
    <property type="match status" value="1"/>
</dbReference>
<reference evidence="3 4" key="1">
    <citation type="submission" date="2017-02" db="EMBL/GenBank/DDBJ databases">
        <title>The new phylogeny of genus Mycobacterium.</title>
        <authorList>
            <person name="Tortoli E."/>
            <person name="Trovato A."/>
            <person name="Cirillo D.M."/>
        </authorList>
    </citation>
    <scope>NUCLEOTIDE SEQUENCE [LARGE SCALE GENOMIC DNA]</scope>
    <source>
        <strain evidence="3 4">DSM 45145</strain>
    </source>
</reference>
<accession>A0A7I7PA19</accession>
<dbReference type="Proteomes" id="UP000466894">
    <property type="component" value="Chromosome"/>
</dbReference>
<protein>
    <recommendedName>
        <fullName evidence="1">Helicase C-terminal domain-containing protein</fullName>
    </recommendedName>
</protein>
<dbReference type="AlphaFoldDB" id="A0A7I7PA19"/>
<dbReference type="CDD" id="cd18785">
    <property type="entry name" value="SF2_C"/>
    <property type="match status" value="1"/>
</dbReference>
<dbReference type="PANTHER" id="PTHR33418:SF1">
    <property type="entry name" value="HELICASE-ASSOCIATED DOMAIN-CONTAINING PROTEIN"/>
    <property type="match status" value="1"/>
</dbReference>
<dbReference type="RefSeq" id="WP_083087236.1">
    <property type="nucleotide sequence ID" value="NZ_AP022583.1"/>
</dbReference>
<dbReference type="Gene3D" id="3.40.50.300">
    <property type="entry name" value="P-loop containing nucleotide triphosphate hydrolases"/>
    <property type="match status" value="1"/>
</dbReference>
<proteinExistence type="predicted"/>
<dbReference type="Pfam" id="PF03457">
    <property type="entry name" value="HA"/>
    <property type="match status" value="6"/>
</dbReference>
<evidence type="ECO:0000313" key="2">
    <source>
        <dbReference type="EMBL" id="BBY05431.1"/>
    </source>
</evidence>
<evidence type="ECO:0000313" key="4">
    <source>
        <dbReference type="Proteomes" id="UP000192374"/>
    </source>
</evidence>
<keyword evidence="4" id="KW-1185">Reference proteome</keyword>
<dbReference type="Pfam" id="PF00271">
    <property type="entry name" value="Helicase_C"/>
    <property type="match status" value="1"/>
</dbReference>
<reference evidence="2" key="3">
    <citation type="submission" date="2020-02" db="EMBL/GenBank/DDBJ databases">
        <authorList>
            <person name="Matsumoto Y."/>
            <person name="Motooka D."/>
            <person name="Nakamura S."/>
        </authorList>
    </citation>
    <scope>NUCLEOTIDE SEQUENCE</scope>
    <source>
        <strain evidence="2">JCM 16367</strain>
    </source>
</reference>
<evidence type="ECO:0000259" key="1">
    <source>
        <dbReference type="PROSITE" id="PS51194"/>
    </source>
</evidence>
<dbReference type="KEGG" id="mnv:MNVI_07490"/>
<name>A0A7I7PA19_9MYCO</name>
<dbReference type="EMBL" id="AP022583">
    <property type="protein sequence ID" value="BBY05431.1"/>
    <property type="molecule type" value="Genomic_DNA"/>
</dbReference>
<feature type="domain" description="Helicase C-terminal" evidence="1">
    <location>
        <begin position="93"/>
        <end position="268"/>
    </location>
</feature>
<sequence length="726" mass="83770">MTATPRIYSAHVLKTAKEAGYEFASMDDEEKFGKVFHRLTFHQAIELKLLTDYQVAIIGVDNATYRDWAEKGWFITVDGKEVKDARSVAGQIGLAKAMREYELHRVITFHRLVKGAKEFKASFPGVIDWMPARQRPKGKLWTDHVDGTMSAWERQRRLQRLGDVGNGEHGVISNARCLTEGIDVPTLDGVAFIDPKRSDIDIAQAVGRAIRLADDKTIGTIVIPVFIDTDEPNPDVVLKDSAFKAVWDVLLALRSHDEDLAQQLDDLRRMLGRLPSGSRGSLRLPPKIVEIPDVCGADFARAFEVRLIEQTTASWEFWFGLLERFLDDNGHARVPQSYSLDGYSLGSWVSTQRSRHRKATLAADLQHRLEDLPGWTWDILADQWEAGFSRLLDYVERHGYARVPVSYMVDGYKLGAWVNEQCTRHAKGILEADRERRLLELAGWTWDRHDDTWEKGYRRLLDYVERHGDARVPQLYTVDGYQLGAWATTQRVNRTKGTLDADRERRLQDLPGWTWDAVTDKWEDGYHRLMQYVESNGDSRVPYSYTVDGYQLGAWVKIQRGSFADGLLDGDRQRRLQELPGWTWDPRADMWEEGFRRLVGYVERHGDARVPKPYIVDGYKLGDWVHNQRSFRARGALDADRERRLQELAGWTWDPRADKWEEGYRRLVDYVERHGDARVPQSHTVDGYQLGAWVTTQRQRQKKALLDADRQRRLEGLPGWTWNARP</sequence>
<dbReference type="EMBL" id="MVIC01000010">
    <property type="protein sequence ID" value="ORB15913.1"/>
    <property type="molecule type" value="Genomic_DNA"/>
</dbReference>
<dbReference type="InterPro" id="IPR027417">
    <property type="entry name" value="P-loop_NTPase"/>
</dbReference>
<dbReference type="OrthoDB" id="9776021at2"/>
<organism evidence="2 5">
    <name type="scientific">Mycobacterium noviomagense</name>
    <dbReference type="NCBI Taxonomy" id="459858"/>
    <lineage>
        <taxon>Bacteria</taxon>
        <taxon>Bacillati</taxon>
        <taxon>Actinomycetota</taxon>
        <taxon>Actinomycetes</taxon>
        <taxon>Mycobacteriales</taxon>
        <taxon>Mycobacteriaceae</taxon>
        <taxon>Mycobacterium</taxon>
    </lineage>
</organism>
<dbReference type="InterPro" id="IPR005114">
    <property type="entry name" value="Helicase_assoc"/>
</dbReference>
<dbReference type="SUPFAM" id="SSF52540">
    <property type="entry name" value="P-loop containing nucleoside triphosphate hydrolases"/>
    <property type="match status" value="1"/>
</dbReference>
<dbReference type="Gene3D" id="6.10.140.530">
    <property type="match status" value="6"/>
</dbReference>
<evidence type="ECO:0000313" key="5">
    <source>
        <dbReference type="Proteomes" id="UP000466894"/>
    </source>
</evidence>
<evidence type="ECO:0000313" key="3">
    <source>
        <dbReference type="EMBL" id="ORB15913.1"/>
    </source>
</evidence>
<reference evidence="2 5" key="2">
    <citation type="journal article" date="2019" name="Emerg. Microbes Infect.">
        <title>Comprehensive subspecies identification of 175 nontuberculous mycobacteria species based on 7547 genomic profiles.</title>
        <authorList>
            <person name="Matsumoto Y."/>
            <person name="Kinjo T."/>
            <person name="Motooka D."/>
            <person name="Nabeya D."/>
            <person name="Jung N."/>
            <person name="Uechi K."/>
            <person name="Horii T."/>
            <person name="Iida T."/>
            <person name="Fujita J."/>
            <person name="Nakamura S."/>
        </authorList>
    </citation>
    <scope>NUCLEOTIDE SEQUENCE [LARGE SCALE GENOMIC DNA]</scope>
    <source>
        <strain evidence="2 5">JCM 16367</strain>
    </source>
</reference>
<dbReference type="Proteomes" id="UP000192374">
    <property type="component" value="Unassembled WGS sequence"/>
</dbReference>